<feature type="domain" description="RCK C-terminal" evidence="10">
    <location>
        <begin position="397"/>
        <end position="481"/>
    </location>
</feature>
<dbReference type="Pfam" id="PF00999">
    <property type="entry name" value="Na_H_Exchanger"/>
    <property type="match status" value="1"/>
</dbReference>
<dbReference type="OrthoDB" id="9810759at2"/>
<keyword evidence="8 9" id="KW-0472">Membrane</keyword>
<keyword evidence="3" id="KW-0050">Antiport</keyword>
<keyword evidence="12" id="KW-1185">Reference proteome</keyword>
<dbReference type="GO" id="GO:0006813">
    <property type="term" value="P:potassium ion transport"/>
    <property type="evidence" value="ECO:0007669"/>
    <property type="project" value="InterPro"/>
</dbReference>
<gene>
    <name evidence="11" type="ORF">BO225_03280</name>
</gene>
<evidence type="ECO:0000256" key="8">
    <source>
        <dbReference type="ARBA" id="ARBA00023136"/>
    </source>
</evidence>
<keyword evidence="6 9" id="KW-1133">Transmembrane helix</keyword>
<dbReference type="InterPro" id="IPR006153">
    <property type="entry name" value="Cation/H_exchanger_TM"/>
</dbReference>
<dbReference type="GeneID" id="78274970"/>
<evidence type="ECO:0000256" key="2">
    <source>
        <dbReference type="ARBA" id="ARBA00022448"/>
    </source>
</evidence>
<dbReference type="PROSITE" id="PS51202">
    <property type="entry name" value="RCK_C"/>
    <property type="match status" value="1"/>
</dbReference>
<protein>
    <recommendedName>
        <fullName evidence="10">RCK C-terminal domain-containing protein</fullName>
    </recommendedName>
</protein>
<dbReference type="Pfam" id="PF02080">
    <property type="entry name" value="TrkA_C"/>
    <property type="match status" value="1"/>
</dbReference>
<feature type="transmembrane region" description="Helical" evidence="9">
    <location>
        <begin position="330"/>
        <end position="351"/>
    </location>
</feature>
<dbReference type="Proteomes" id="UP000186705">
    <property type="component" value="Unassembled WGS sequence"/>
</dbReference>
<evidence type="ECO:0000256" key="4">
    <source>
        <dbReference type="ARBA" id="ARBA00022475"/>
    </source>
</evidence>
<reference evidence="11 12" key="1">
    <citation type="submission" date="2016-11" db="EMBL/GenBank/DDBJ databases">
        <title>Description of two novel members of the family Erysipelotrichaceae: Ileibacterium lipovorans gen. nov., sp. nov. and Dubosiella newyorkensis, gen. nov., sp. nov.</title>
        <authorList>
            <person name="Cox L.M."/>
            <person name="Sohn J."/>
            <person name="Tyrrell K.L."/>
            <person name="Citron D.M."/>
            <person name="Lawson P.A."/>
            <person name="Patel N.B."/>
            <person name="Iizumi T."/>
            <person name="Perez-Perez G.I."/>
            <person name="Goldstein E.J."/>
            <person name="Blaser M.J."/>
        </authorList>
    </citation>
    <scope>NUCLEOTIDE SEQUENCE [LARGE SCALE GENOMIC DNA]</scope>
    <source>
        <strain evidence="11 12">NYU-BL-A4</strain>
    </source>
</reference>
<dbReference type="AlphaFoldDB" id="A0A1U7NP21"/>
<accession>A0A1U7NP21</accession>
<feature type="transmembrane region" description="Helical" evidence="9">
    <location>
        <begin position="54"/>
        <end position="71"/>
    </location>
</feature>
<dbReference type="NCBIfam" id="NF003716">
    <property type="entry name" value="PRK05326.1-3"/>
    <property type="match status" value="1"/>
</dbReference>
<evidence type="ECO:0000256" key="3">
    <source>
        <dbReference type="ARBA" id="ARBA00022449"/>
    </source>
</evidence>
<feature type="transmembrane region" description="Helical" evidence="9">
    <location>
        <begin position="111"/>
        <end position="136"/>
    </location>
</feature>
<dbReference type="InterPro" id="IPR036721">
    <property type="entry name" value="RCK_C_sf"/>
</dbReference>
<comment type="subcellular location">
    <subcellularLocation>
        <location evidence="1">Cell membrane</location>
        <topology evidence="1">Multi-pass membrane protein</topology>
    </subcellularLocation>
</comment>
<dbReference type="NCBIfam" id="NF003715">
    <property type="entry name" value="PRK05326.1-2"/>
    <property type="match status" value="1"/>
</dbReference>
<dbReference type="PANTHER" id="PTHR32507">
    <property type="entry name" value="NA(+)/H(+) ANTIPORTER 1"/>
    <property type="match status" value="1"/>
</dbReference>
<name>A0A1U7NP21_9FIRM</name>
<dbReference type="GO" id="GO:0008324">
    <property type="term" value="F:monoatomic cation transmembrane transporter activity"/>
    <property type="evidence" value="ECO:0007669"/>
    <property type="project" value="InterPro"/>
</dbReference>
<dbReference type="GO" id="GO:0015297">
    <property type="term" value="F:antiporter activity"/>
    <property type="evidence" value="ECO:0007669"/>
    <property type="project" value="UniProtKB-KW"/>
</dbReference>
<evidence type="ECO:0000256" key="1">
    <source>
        <dbReference type="ARBA" id="ARBA00004651"/>
    </source>
</evidence>
<dbReference type="InterPro" id="IPR006037">
    <property type="entry name" value="RCK_C"/>
</dbReference>
<feature type="transmembrane region" description="Helical" evidence="9">
    <location>
        <begin position="363"/>
        <end position="383"/>
    </location>
</feature>
<dbReference type="GO" id="GO:1902600">
    <property type="term" value="P:proton transmembrane transport"/>
    <property type="evidence" value="ECO:0007669"/>
    <property type="project" value="InterPro"/>
</dbReference>
<feature type="transmembrane region" description="Helical" evidence="9">
    <location>
        <begin position="179"/>
        <end position="203"/>
    </location>
</feature>
<dbReference type="GO" id="GO:0005886">
    <property type="term" value="C:plasma membrane"/>
    <property type="evidence" value="ECO:0007669"/>
    <property type="project" value="UniProtKB-SubCell"/>
</dbReference>
<evidence type="ECO:0000313" key="12">
    <source>
        <dbReference type="Proteomes" id="UP000186705"/>
    </source>
</evidence>
<dbReference type="STRING" id="1862672.BO225_03280"/>
<evidence type="ECO:0000256" key="9">
    <source>
        <dbReference type="SAM" id="Phobius"/>
    </source>
</evidence>
<proteinExistence type="predicted"/>
<evidence type="ECO:0000256" key="6">
    <source>
        <dbReference type="ARBA" id="ARBA00022989"/>
    </source>
</evidence>
<feature type="transmembrane region" description="Helical" evidence="9">
    <location>
        <begin position="264"/>
        <end position="285"/>
    </location>
</feature>
<dbReference type="InterPro" id="IPR038770">
    <property type="entry name" value="Na+/solute_symporter_sf"/>
</dbReference>
<evidence type="ECO:0000313" key="11">
    <source>
        <dbReference type="EMBL" id="OLU47233.1"/>
    </source>
</evidence>
<dbReference type="SUPFAM" id="SSF116726">
    <property type="entry name" value="TrkA C-terminal domain-like"/>
    <property type="match status" value="1"/>
</dbReference>
<feature type="transmembrane region" description="Helical" evidence="9">
    <location>
        <begin position="6"/>
        <end position="22"/>
    </location>
</feature>
<keyword evidence="7" id="KW-0406">Ion transport</keyword>
<dbReference type="PANTHER" id="PTHR32507:SF7">
    <property type="entry name" value="K(+)_H(+) ANTIPORTER NHAP2"/>
    <property type="match status" value="1"/>
</dbReference>
<keyword evidence="2" id="KW-0813">Transport</keyword>
<dbReference type="EMBL" id="MPKA01000053">
    <property type="protein sequence ID" value="OLU47233.1"/>
    <property type="molecule type" value="Genomic_DNA"/>
</dbReference>
<dbReference type="Gene3D" id="1.20.1530.20">
    <property type="match status" value="1"/>
</dbReference>
<evidence type="ECO:0000259" key="10">
    <source>
        <dbReference type="PROSITE" id="PS51202"/>
    </source>
</evidence>
<organism evidence="11 12">
    <name type="scientific">Dubosiella newyorkensis</name>
    <dbReference type="NCBI Taxonomy" id="1862672"/>
    <lineage>
        <taxon>Bacteria</taxon>
        <taxon>Bacillati</taxon>
        <taxon>Bacillota</taxon>
        <taxon>Erysipelotrichia</taxon>
        <taxon>Erysipelotrichales</taxon>
        <taxon>Erysipelotrichaceae</taxon>
        <taxon>Dubosiella</taxon>
    </lineage>
</organism>
<dbReference type="Gene3D" id="3.30.70.1450">
    <property type="entry name" value="Regulator of K+ conductance, C-terminal domain"/>
    <property type="match status" value="1"/>
</dbReference>
<keyword evidence="4" id="KW-1003">Cell membrane</keyword>
<evidence type="ECO:0000256" key="5">
    <source>
        <dbReference type="ARBA" id="ARBA00022692"/>
    </source>
</evidence>
<sequence>MTTTLFLGAIVILASIMIQKIASRLKVPMLLGFIGLGMIFGSEGLFSIPFDDFAFAEQICTVGLVVIMFYGGFGTSWKRAKKVAFPSALLASIGVVSTALLTALFCHYALHILWIESLLIGALLSSTDAASVFNILRSQNLALKNHTDSLLEIESGSNDPFAYMLVLICLTLSKQPFEIGSILLLLIQQIGVGFIVGVAIYIIARTFIKLWHFDIAGFNAVYVLAVGFLSYSIAMLLEGNGFLACYITGLMLGNSNLRAKKELVHFFDGLTTLMQMLIFFLLGLLSFPSQLWINLPLAGFVFLFLTLLARPISVFTILSCFKNYSFAQKTLISFAGLRGVASIVFAIMATLHETVFHYDLYHIVFGVVLFSIAIQGTLLPYVAKLLKMSDPEHTILQTFSDYSEQTDLRFIQVRLHKDSHWINRTLESFALPQNLIIALVIRNGRSFIPNKDTLLVKNDILILAGEAYEPSESSLEEETIGKRDPRLNKRLEELYGQIPSILCIKRKDDFFIPTKDTLLLENDTFVYYKAKK</sequence>
<feature type="transmembrane region" description="Helical" evidence="9">
    <location>
        <begin position="83"/>
        <end position="105"/>
    </location>
</feature>
<dbReference type="RefSeq" id="WP_076340860.1">
    <property type="nucleotide sequence ID" value="NZ_CAPDDE010000011.1"/>
</dbReference>
<evidence type="ECO:0000256" key="7">
    <source>
        <dbReference type="ARBA" id="ARBA00023065"/>
    </source>
</evidence>
<keyword evidence="5 9" id="KW-0812">Transmembrane</keyword>
<comment type="caution">
    <text evidence="11">The sequence shown here is derived from an EMBL/GenBank/DDBJ whole genome shotgun (WGS) entry which is preliminary data.</text>
</comment>
<feature type="transmembrane region" description="Helical" evidence="9">
    <location>
        <begin position="215"/>
        <end position="234"/>
    </location>
</feature>
<feature type="transmembrane region" description="Helical" evidence="9">
    <location>
        <begin position="29"/>
        <end position="48"/>
    </location>
</feature>